<dbReference type="EMBL" id="RZTZ01000004">
    <property type="protein sequence ID" value="RVT62686.1"/>
    <property type="molecule type" value="Genomic_DNA"/>
</dbReference>
<dbReference type="PANTHER" id="PTHR33254:SF4">
    <property type="entry name" value="4-HYDROXY-4-METHYL-2-OXOGLUTARATE ALDOLASE 3-RELATED"/>
    <property type="match status" value="1"/>
</dbReference>
<proteinExistence type="inferred from homology"/>
<dbReference type="GO" id="GO:0008948">
    <property type="term" value="F:oxaloacetate decarboxylase activity"/>
    <property type="evidence" value="ECO:0007669"/>
    <property type="project" value="UniProtKB-EC"/>
</dbReference>
<reference evidence="14 15" key="1">
    <citation type="submission" date="2019-01" db="EMBL/GenBank/DDBJ databases">
        <title>Bacillus sp. M5HDSG1-1, whole genome shotgun sequence.</title>
        <authorList>
            <person name="Tuo L."/>
        </authorList>
    </citation>
    <scope>NUCLEOTIDE SEQUENCE [LARGE SCALE GENOMIC DNA]</scope>
    <source>
        <strain evidence="14 15">M5HDSG1-1</strain>
    </source>
</reference>
<dbReference type="CDD" id="cd16841">
    <property type="entry name" value="RraA_family"/>
    <property type="match status" value="1"/>
</dbReference>
<evidence type="ECO:0000256" key="11">
    <source>
        <dbReference type="ARBA" id="ARBA00032305"/>
    </source>
</evidence>
<keyword evidence="13" id="KW-0460">Magnesium</keyword>
<evidence type="ECO:0000256" key="10">
    <source>
        <dbReference type="ARBA" id="ARBA00030169"/>
    </source>
</evidence>
<comment type="catalytic activity">
    <reaction evidence="1">
        <text>4-hydroxy-4-methyl-2-oxoglutarate = 2 pyruvate</text>
        <dbReference type="Rhea" id="RHEA:22748"/>
        <dbReference type="ChEBI" id="CHEBI:15361"/>
        <dbReference type="ChEBI" id="CHEBI:58276"/>
        <dbReference type="EC" id="4.1.3.17"/>
    </reaction>
</comment>
<evidence type="ECO:0000256" key="12">
    <source>
        <dbReference type="ARBA" id="ARBA00047973"/>
    </source>
</evidence>
<comment type="catalytic activity">
    <reaction evidence="12">
        <text>oxaloacetate + H(+) = pyruvate + CO2</text>
        <dbReference type="Rhea" id="RHEA:15641"/>
        <dbReference type="ChEBI" id="CHEBI:15361"/>
        <dbReference type="ChEBI" id="CHEBI:15378"/>
        <dbReference type="ChEBI" id="CHEBI:16452"/>
        <dbReference type="ChEBI" id="CHEBI:16526"/>
        <dbReference type="EC" id="4.1.1.112"/>
    </reaction>
</comment>
<evidence type="ECO:0000313" key="15">
    <source>
        <dbReference type="Proteomes" id="UP000288024"/>
    </source>
</evidence>
<comment type="caution">
    <text evidence="14">The sequence shown here is derived from an EMBL/GenBank/DDBJ whole genome shotgun (WGS) entry which is preliminary data.</text>
</comment>
<dbReference type="RefSeq" id="WP_127738637.1">
    <property type="nucleotide sequence ID" value="NZ_RZTZ01000004.1"/>
</dbReference>
<comment type="cofactor">
    <cofactor evidence="2">
        <name>a divalent metal cation</name>
        <dbReference type="ChEBI" id="CHEBI:60240"/>
    </cofactor>
</comment>
<gene>
    <name evidence="14" type="ORF">EM808_13045</name>
</gene>
<dbReference type="InterPro" id="IPR005493">
    <property type="entry name" value="RraA/RraA-like"/>
</dbReference>
<evidence type="ECO:0000256" key="7">
    <source>
        <dbReference type="ARBA" id="ARBA00016549"/>
    </source>
</evidence>
<accession>A0A3S2TX72</accession>
<dbReference type="Gene3D" id="3.50.30.40">
    <property type="entry name" value="Ribonuclease E inhibitor RraA/RraA-like"/>
    <property type="match status" value="1"/>
</dbReference>
<dbReference type="Proteomes" id="UP000288024">
    <property type="component" value="Unassembled WGS sequence"/>
</dbReference>
<comment type="cofactor">
    <cofactor evidence="13">
        <name>Mg(2+)</name>
        <dbReference type="ChEBI" id="CHEBI:18420"/>
    </cofactor>
</comment>
<organism evidence="14 15">
    <name type="scientific">Niallia taxi</name>
    <dbReference type="NCBI Taxonomy" id="2499688"/>
    <lineage>
        <taxon>Bacteria</taxon>
        <taxon>Bacillati</taxon>
        <taxon>Bacillota</taxon>
        <taxon>Bacilli</taxon>
        <taxon>Bacillales</taxon>
        <taxon>Bacillaceae</taxon>
        <taxon>Niallia</taxon>
    </lineage>
</organism>
<dbReference type="EC" id="4.1.1.112" evidence="6"/>
<evidence type="ECO:0000256" key="2">
    <source>
        <dbReference type="ARBA" id="ARBA00001968"/>
    </source>
</evidence>
<feature type="binding site" evidence="13">
    <location>
        <begin position="83"/>
        <end position="86"/>
    </location>
    <ligand>
        <name>substrate</name>
    </ligand>
</feature>
<dbReference type="GO" id="GO:0046872">
    <property type="term" value="F:metal ion binding"/>
    <property type="evidence" value="ECO:0007669"/>
    <property type="project" value="UniProtKB-KW"/>
</dbReference>
<evidence type="ECO:0000313" key="14">
    <source>
        <dbReference type="EMBL" id="RVT62686.1"/>
    </source>
</evidence>
<dbReference type="GO" id="GO:0047443">
    <property type="term" value="F:4-hydroxy-4-methyl-2-oxoglutarate aldolase activity"/>
    <property type="evidence" value="ECO:0007669"/>
    <property type="project" value="UniProtKB-EC"/>
</dbReference>
<protein>
    <recommendedName>
        <fullName evidence="7">Putative 4-hydroxy-4-methyl-2-oxoglutarate aldolase</fullName>
        <ecNumber evidence="6">4.1.1.112</ecNumber>
        <ecNumber evidence="5">4.1.3.17</ecNumber>
    </recommendedName>
    <alternativeName>
        <fullName evidence="11">Oxaloacetate decarboxylase</fullName>
    </alternativeName>
    <alternativeName>
        <fullName evidence="9">Regulator of ribonuclease activity homolog</fullName>
    </alternativeName>
    <alternativeName>
        <fullName evidence="10">RraA-like protein</fullName>
    </alternativeName>
</protein>
<keyword evidence="13" id="KW-0479">Metal-binding</keyword>
<dbReference type="InterPro" id="IPR036704">
    <property type="entry name" value="RraA/RraA-like_sf"/>
</dbReference>
<evidence type="ECO:0000256" key="5">
    <source>
        <dbReference type="ARBA" id="ARBA00012213"/>
    </source>
</evidence>
<evidence type="ECO:0000256" key="3">
    <source>
        <dbReference type="ARBA" id="ARBA00008621"/>
    </source>
</evidence>
<sequence length="207" mass="22250">MEKIIEQFKSIPTTSISDTMNGLNNFDPSIKPIKEEYSFAGRALTVKIPVGDNLAVLKAIREAKPKDVIIVDAKGDTYRAAAGDFVIGMAKTLGVGAFVVDGAIRDINGIKELDFPVFCKGTTVAAGGKAGMGEINIPISCGGVTVKPGDIIVGDIDGVVVIPQEQEEEILIKSLDRVEKDKLREEKVSGNKEEIIKYLDQMINSVK</sequence>
<name>A0A3S2TX72_9BACI</name>
<dbReference type="SUPFAM" id="SSF89562">
    <property type="entry name" value="RraA-like"/>
    <property type="match status" value="1"/>
</dbReference>
<keyword evidence="15" id="KW-1185">Reference proteome</keyword>
<comment type="subunit">
    <text evidence="4">Homotrimer.</text>
</comment>
<evidence type="ECO:0000256" key="6">
    <source>
        <dbReference type="ARBA" id="ARBA00012947"/>
    </source>
</evidence>
<evidence type="ECO:0000256" key="4">
    <source>
        <dbReference type="ARBA" id="ARBA00011233"/>
    </source>
</evidence>
<comment type="similarity">
    <text evidence="3">Belongs to the class II aldolase/RraA-like family.</text>
</comment>
<evidence type="ECO:0000256" key="13">
    <source>
        <dbReference type="PIRSR" id="PIRSR605493-1"/>
    </source>
</evidence>
<evidence type="ECO:0000256" key="1">
    <source>
        <dbReference type="ARBA" id="ARBA00001342"/>
    </source>
</evidence>
<dbReference type="Pfam" id="PF03737">
    <property type="entry name" value="RraA-like"/>
    <property type="match status" value="1"/>
</dbReference>
<evidence type="ECO:0000256" key="9">
    <source>
        <dbReference type="ARBA" id="ARBA00029596"/>
    </source>
</evidence>
<evidence type="ECO:0000256" key="8">
    <source>
        <dbReference type="ARBA" id="ARBA00025046"/>
    </source>
</evidence>
<dbReference type="AlphaFoldDB" id="A0A3S2TX72"/>
<dbReference type="EC" id="4.1.3.17" evidence="5"/>
<dbReference type="PANTHER" id="PTHR33254">
    <property type="entry name" value="4-HYDROXY-4-METHYL-2-OXOGLUTARATE ALDOLASE 3-RELATED"/>
    <property type="match status" value="1"/>
</dbReference>
<comment type="function">
    <text evidence="8">Catalyzes the aldol cleavage of 4-hydroxy-4-methyl-2-oxoglutarate (HMG) into 2 molecules of pyruvate. Also contains a secondary oxaloacetate (OAA) decarboxylase activity due to the common pyruvate enolate transition state formed following C-C bond cleavage in the retro-aldol and decarboxylation reactions.</text>
</comment>
<feature type="binding site" evidence="13">
    <location>
        <position position="105"/>
    </location>
    <ligand>
        <name>substrate</name>
    </ligand>
</feature>
<feature type="binding site" evidence="13">
    <location>
        <position position="106"/>
    </location>
    <ligand>
        <name>Mg(2+)</name>
        <dbReference type="ChEBI" id="CHEBI:18420"/>
    </ligand>
</feature>